<dbReference type="EMBL" id="CAJVQC010083058">
    <property type="protein sequence ID" value="CAG8820029.1"/>
    <property type="molecule type" value="Genomic_DNA"/>
</dbReference>
<reference evidence="1" key="1">
    <citation type="submission" date="2021-06" db="EMBL/GenBank/DDBJ databases">
        <authorList>
            <person name="Kallberg Y."/>
            <person name="Tangrot J."/>
            <person name="Rosling A."/>
        </authorList>
    </citation>
    <scope>NUCLEOTIDE SEQUENCE</scope>
    <source>
        <strain evidence="1">MA461A</strain>
    </source>
</reference>
<protein>
    <submittedName>
        <fullName evidence="1">10372_t:CDS:1</fullName>
    </submittedName>
</protein>
<name>A0ACA9S1B7_9GLOM</name>
<evidence type="ECO:0000313" key="1">
    <source>
        <dbReference type="EMBL" id="CAG8820029.1"/>
    </source>
</evidence>
<evidence type="ECO:0000313" key="2">
    <source>
        <dbReference type="Proteomes" id="UP000789920"/>
    </source>
</evidence>
<gene>
    <name evidence="1" type="ORF">RPERSI_LOCUS25268</name>
</gene>
<organism evidence="1 2">
    <name type="scientific">Racocetra persica</name>
    <dbReference type="NCBI Taxonomy" id="160502"/>
    <lineage>
        <taxon>Eukaryota</taxon>
        <taxon>Fungi</taxon>
        <taxon>Fungi incertae sedis</taxon>
        <taxon>Mucoromycota</taxon>
        <taxon>Glomeromycotina</taxon>
        <taxon>Glomeromycetes</taxon>
        <taxon>Diversisporales</taxon>
        <taxon>Gigasporaceae</taxon>
        <taxon>Racocetra</taxon>
    </lineage>
</organism>
<comment type="caution">
    <text evidence="1">The sequence shown here is derived from an EMBL/GenBank/DDBJ whole genome shotgun (WGS) entry which is preliminary data.</text>
</comment>
<feature type="non-terminal residue" evidence="1">
    <location>
        <position position="97"/>
    </location>
</feature>
<proteinExistence type="predicted"/>
<accession>A0ACA9S1B7</accession>
<dbReference type="Proteomes" id="UP000789920">
    <property type="component" value="Unassembled WGS sequence"/>
</dbReference>
<sequence length="97" mass="10953">MSHLGGRPKHRLTEHFLVLDEKANSTNKAAVCKYCIDHFGFQQACLISKVTNVVDNPETKAFFSWLGKFIKLPSCQSLSDRILKDVTKEITQVQVAM</sequence>
<keyword evidence="2" id="KW-1185">Reference proteome</keyword>